<comment type="caution">
    <text evidence="10">The sequence shown here is derived from an EMBL/GenBank/DDBJ whole genome shotgun (WGS) entry which is preliminary data.</text>
</comment>
<dbReference type="PANTHER" id="PTHR11760:SF32">
    <property type="entry name" value="SMALL RIBOSOMAL SUBUNIT PROTEIN US3"/>
    <property type="match status" value="1"/>
</dbReference>
<feature type="compositionally biased region" description="Acidic residues" evidence="8">
    <location>
        <begin position="205"/>
        <end position="266"/>
    </location>
</feature>
<dbReference type="Pfam" id="PF00189">
    <property type="entry name" value="Ribosomal_S3_C"/>
    <property type="match status" value="1"/>
</dbReference>
<evidence type="ECO:0000256" key="4">
    <source>
        <dbReference type="ARBA" id="ARBA00022980"/>
    </source>
</evidence>
<dbReference type="PROSITE" id="PS00548">
    <property type="entry name" value="RIBOSOMAL_S3"/>
    <property type="match status" value="1"/>
</dbReference>
<dbReference type="RefSeq" id="WP_006078134.1">
    <property type="nucleotide sequence ID" value="NZ_AOMD01000025.1"/>
</dbReference>
<feature type="domain" description="KH type-2" evidence="9">
    <location>
        <begin position="17"/>
        <end position="86"/>
    </location>
</feature>
<dbReference type="GO" id="GO:0003735">
    <property type="term" value="F:structural constituent of ribosome"/>
    <property type="evidence" value="ECO:0007669"/>
    <property type="project" value="UniProtKB-UniRule"/>
</dbReference>
<dbReference type="InterPro" id="IPR015946">
    <property type="entry name" value="KH_dom-like_a/b"/>
</dbReference>
<dbReference type="PROSITE" id="PS50084">
    <property type="entry name" value="KH_TYPE_1"/>
    <property type="match status" value="1"/>
</dbReference>
<dbReference type="GO" id="GO:0006281">
    <property type="term" value="P:DNA repair"/>
    <property type="evidence" value="ECO:0007669"/>
    <property type="project" value="InterPro"/>
</dbReference>
<evidence type="ECO:0000256" key="3">
    <source>
        <dbReference type="ARBA" id="ARBA00022884"/>
    </source>
</evidence>
<dbReference type="Pfam" id="PF07650">
    <property type="entry name" value="KH_2"/>
    <property type="match status" value="1"/>
</dbReference>
<dbReference type="OrthoDB" id="9126at2157"/>
<proteinExistence type="inferred from homology"/>
<dbReference type="EMBL" id="AOMD01000025">
    <property type="protein sequence ID" value="EMA44123.1"/>
    <property type="molecule type" value="Genomic_DNA"/>
</dbReference>
<dbReference type="InterPro" id="IPR004044">
    <property type="entry name" value="KH_dom_type_2"/>
</dbReference>
<keyword evidence="11" id="KW-1185">Reference proteome</keyword>
<dbReference type="InterPro" id="IPR004087">
    <property type="entry name" value="KH_dom"/>
</dbReference>
<evidence type="ECO:0000313" key="10">
    <source>
        <dbReference type="EMBL" id="EMA44123.1"/>
    </source>
</evidence>
<keyword evidence="3 6" id="KW-0694">RNA-binding</keyword>
<dbReference type="SMART" id="SM00278">
    <property type="entry name" value="HhH1"/>
    <property type="match status" value="2"/>
</dbReference>
<dbReference type="SUPFAM" id="SSF54821">
    <property type="entry name" value="Ribosomal protein S3 C-terminal domain"/>
    <property type="match status" value="1"/>
</dbReference>
<evidence type="ECO:0000256" key="7">
    <source>
        <dbReference type="RuleBase" id="RU003624"/>
    </source>
</evidence>
<name>M0MFI3_9EURY</name>
<dbReference type="GO" id="GO:0000166">
    <property type="term" value="F:nucleotide binding"/>
    <property type="evidence" value="ECO:0007669"/>
    <property type="project" value="InterPro"/>
</dbReference>
<evidence type="ECO:0000259" key="9">
    <source>
        <dbReference type="PROSITE" id="PS50823"/>
    </source>
</evidence>
<dbReference type="SUPFAM" id="SSF54814">
    <property type="entry name" value="Prokaryotic type KH domain (KH-domain type II)"/>
    <property type="match status" value="1"/>
</dbReference>
<dbReference type="STRING" id="1227455.C449_11373"/>
<dbReference type="InterPro" id="IPR036419">
    <property type="entry name" value="Ribosomal_S3_C_sf"/>
</dbReference>
<dbReference type="HAMAP" id="MF_01309_A">
    <property type="entry name" value="Ribosomal_uS3_A"/>
    <property type="match status" value="1"/>
</dbReference>
<keyword evidence="5 6" id="KW-0687">Ribonucleoprotein</keyword>
<dbReference type="PANTHER" id="PTHR11760">
    <property type="entry name" value="30S/40S RIBOSOMAL PROTEIN S3"/>
    <property type="match status" value="1"/>
</dbReference>
<organism evidence="10 11">
    <name type="scientific">Halococcus saccharolyticus DSM 5350</name>
    <dbReference type="NCBI Taxonomy" id="1227455"/>
    <lineage>
        <taxon>Archaea</taxon>
        <taxon>Methanobacteriati</taxon>
        <taxon>Methanobacteriota</taxon>
        <taxon>Stenosarchaea group</taxon>
        <taxon>Halobacteria</taxon>
        <taxon>Halobacteriales</taxon>
        <taxon>Halococcaceae</taxon>
        <taxon>Halococcus</taxon>
    </lineage>
</organism>
<dbReference type="FunFam" id="3.30.300.20:FF:000001">
    <property type="entry name" value="30S ribosomal protein S3"/>
    <property type="match status" value="1"/>
</dbReference>
<dbReference type="InterPro" id="IPR001351">
    <property type="entry name" value="Ribosomal_uS3_C"/>
</dbReference>
<sequence>MGSEQTFIEDGMQRTQIDEFFGDELERAGYGGMELAKTPMGTQIVLRAEKPGMVIGKGGKNIRKITTQLEERFDLDDPQIDVQEVDEPDLNAQIVADRLGNALERGWYFRKAGHTTIDRIMDAGARGAEITLNGKVTGARSRNEKFNRGYIKHNGEPAQSIVDRGDGVAVMKLGTIGVTVKIIPPDAELPDDFRIQEDVDTSVLEPEEVEGDDVEELLSGDGEEPVAGPEESDSEEDFEVTETPPEGEAETTEAGAEEIIEEEIEAEQGAAETAPDESVEASEDIDEELSEETDAAAEAILDEMDDAEADSDLTAIDGVGDAKADALVEAGFESVAAVRAASEDDLAEAEGVGPAFAERIKEGAEDLGGGDA</sequence>
<dbReference type="InterPro" id="IPR009019">
    <property type="entry name" value="KH_sf_prok-type"/>
</dbReference>
<dbReference type="GO" id="GO:0006412">
    <property type="term" value="P:translation"/>
    <property type="evidence" value="ECO:0007669"/>
    <property type="project" value="UniProtKB-UniRule"/>
</dbReference>
<dbReference type="InterPro" id="IPR005703">
    <property type="entry name" value="Ribosomal_uS3_euk/arc"/>
</dbReference>
<dbReference type="InterPro" id="IPR057258">
    <property type="entry name" value="Ribosomal_uS3"/>
</dbReference>
<dbReference type="GO" id="GO:0022627">
    <property type="term" value="C:cytosolic small ribosomal subunit"/>
    <property type="evidence" value="ECO:0007669"/>
    <property type="project" value="UniProtKB-UniRule"/>
</dbReference>
<reference evidence="10 11" key="1">
    <citation type="journal article" date="2014" name="PLoS Genet.">
        <title>Phylogenetically driven sequencing of extremely halophilic archaea reveals strategies for static and dynamic osmo-response.</title>
        <authorList>
            <person name="Becker E.A."/>
            <person name="Seitzer P.M."/>
            <person name="Tritt A."/>
            <person name="Larsen D."/>
            <person name="Krusor M."/>
            <person name="Yao A.I."/>
            <person name="Wu D."/>
            <person name="Madern D."/>
            <person name="Eisen J.A."/>
            <person name="Darling A.E."/>
            <person name="Facciotti M.T."/>
        </authorList>
    </citation>
    <scope>NUCLEOTIDE SEQUENCE [LARGE SCALE GENOMIC DNA]</scope>
    <source>
        <strain evidence="10 11">DSM 5350</strain>
    </source>
</reference>
<dbReference type="InterPro" id="IPR018280">
    <property type="entry name" value="Ribosomal_uS3_CS"/>
</dbReference>
<protein>
    <recommendedName>
        <fullName evidence="6">Small ribosomal subunit protein uS3</fullName>
    </recommendedName>
</protein>
<dbReference type="CDD" id="cd02411">
    <property type="entry name" value="KH-II_30S_S3_arch"/>
    <property type="match status" value="1"/>
</dbReference>
<evidence type="ECO:0000313" key="11">
    <source>
        <dbReference type="Proteomes" id="UP000011669"/>
    </source>
</evidence>
<gene>
    <name evidence="10" type="primary">rps3p</name>
    <name evidence="6" type="synonym">rps3</name>
    <name evidence="10" type="ORF">C449_11373</name>
</gene>
<dbReference type="InterPro" id="IPR010995">
    <property type="entry name" value="DNA_repair_Rad51/TF_NusA_a-hlx"/>
</dbReference>
<feature type="compositionally biased region" description="Acidic residues" evidence="8">
    <location>
        <begin position="274"/>
        <end position="292"/>
    </location>
</feature>
<dbReference type="Gene3D" id="1.10.150.20">
    <property type="entry name" value="5' to 3' exonuclease, C-terminal subdomain"/>
    <property type="match status" value="1"/>
</dbReference>
<comment type="subunit">
    <text evidence="6">Part of the 30S ribosomal subunit.</text>
</comment>
<evidence type="ECO:0000256" key="1">
    <source>
        <dbReference type="ARBA" id="ARBA00010761"/>
    </source>
</evidence>
<accession>M0MFI3</accession>
<dbReference type="Pfam" id="PF14520">
    <property type="entry name" value="HHH_5"/>
    <property type="match status" value="1"/>
</dbReference>
<evidence type="ECO:0000256" key="8">
    <source>
        <dbReference type="SAM" id="MobiDB-lite"/>
    </source>
</evidence>
<feature type="region of interest" description="Disordered" evidence="8">
    <location>
        <begin position="202"/>
        <end position="292"/>
    </location>
</feature>
<dbReference type="SUPFAM" id="SSF47794">
    <property type="entry name" value="Rad51 N-terminal domain-like"/>
    <property type="match status" value="1"/>
</dbReference>
<keyword evidence="2 6" id="KW-0699">rRNA-binding</keyword>
<keyword evidence="4 6" id="KW-0689">Ribosomal protein</keyword>
<evidence type="ECO:0000256" key="6">
    <source>
        <dbReference type="HAMAP-Rule" id="MF_01309"/>
    </source>
</evidence>
<dbReference type="PROSITE" id="PS50823">
    <property type="entry name" value="KH_TYPE_2"/>
    <property type="match status" value="1"/>
</dbReference>
<dbReference type="Proteomes" id="UP000011669">
    <property type="component" value="Unassembled WGS sequence"/>
</dbReference>
<comment type="similarity">
    <text evidence="1 6 7">Belongs to the universal ribosomal protein uS3 family.</text>
</comment>
<dbReference type="NCBIfam" id="TIGR01008">
    <property type="entry name" value="uS3_euk_arch"/>
    <property type="match status" value="1"/>
</dbReference>
<dbReference type="Gene3D" id="3.30.1140.32">
    <property type="entry name" value="Ribosomal protein S3, C-terminal domain"/>
    <property type="match status" value="1"/>
</dbReference>
<dbReference type="GO" id="GO:0003677">
    <property type="term" value="F:DNA binding"/>
    <property type="evidence" value="ECO:0007669"/>
    <property type="project" value="InterPro"/>
</dbReference>
<dbReference type="InParanoid" id="M0MFI3"/>
<dbReference type="InterPro" id="IPR003583">
    <property type="entry name" value="Hlx-hairpin-Hlx_DNA-bd_motif"/>
</dbReference>
<dbReference type="InterPro" id="IPR027488">
    <property type="entry name" value="Ribosomal_uS3_arc"/>
</dbReference>
<dbReference type="NCBIfam" id="NF003219">
    <property type="entry name" value="PRK04191.1"/>
    <property type="match status" value="1"/>
</dbReference>
<evidence type="ECO:0000256" key="5">
    <source>
        <dbReference type="ARBA" id="ARBA00023274"/>
    </source>
</evidence>
<evidence type="ECO:0000256" key="2">
    <source>
        <dbReference type="ARBA" id="ARBA00022730"/>
    </source>
</evidence>
<dbReference type="PATRIC" id="fig|1227455.4.peg.2331"/>
<dbReference type="GO" id="GO:0019843">
    <property type="term" value="F:rRNA binding"/>
    <property type="evidence" value="ECO:0007669"/>
    <property type="project" value="UniProtKB-UniRule"/>
</dbReference>
<dbReference type="FunCoup" id="M0MFI3">
    <property type="interactions" value="167"/>
</dbReference>
<dbReference type="Gene3D" id="3.30.300.20">
    <property type="match status" value="1"/>
</dbReference>
<dbReference type="SMART" id="SM00322">
    <property type="entry name" value="KH"/>
    <property type="match status" value="1"/>
</dbReference>
<dbReference type="AlphaFoldDB" id="M0MFI3"/>
<comment type="function">
    <text evidence="6">Binds the lower part of the 30S subunit head.</text>
</comment>